<proteinExistence type="predicted"/>
<organism evidence="1 2">
    <name type="scientific">Actinoplanes auranticolor</name>
    <dbReference type="NCBI Taxonomy" id="47988"/>
    <lineage>
        <taxon>Bacteria</taxon>
        <taxon>Bacillati</taxon>
        <taxon>Actinomycetota</taxon>
        <taxon>Actinomycetes</taxon>
        <taxon>Micromonosporales</taxon>
        <taxon>Micromonosporaceae</taxon>
        <taxon>Actinoplanes</taxon>
    </lineage>
</organism>
<evidence type="ECO:0000313" key="1">
    <source>
        <dbReference type="EMBL" id="GIM77824.1"/>
    </source>
</evidence>
<comment type="caution">
    <text evidence="1">The sequence shown here is derived from an EMBL/GenBank/DDBJ whole genome shotgun (WGS) entry which is preliminary data.</text>
</comment>
<evidence type="ECO:0000313" key="2">
    <source>
        <dbReference type="Proteomes" id="UP000681340"/>
    </source>
</evidence>
<keyword evidence="2" id="KW-1185">Reference proteome</keyword>
<dbReference type="PANTHER" id="PTHR47756">
    <property type="entry name" value="BLL6612 PROTEIN-RELATED"/>
    <property type="match status" value="1"/>
</dbReference>
<sequence>MLQAAIAALYAPAPTYAQTDWPQLVTRYDTLLTVWPSPVVALNRHGRPG</sequence>
<accession>A0A919SUG0</accession>
<gene>
    <name evidence="1" type="ORF">Aau02nite_77840</name>
</gene>
<dbReference type="Proteomes" id="UP000681340">
    <property type="component" value="Unassembled WGS sequence"/>
</dbReference>
<dbReference type="PANTHER" id="PTHR47756:SF2">
    <property type="entry name" value="BLL6612 PROTEIN"/>
    <property type="match status" value="1"/>
</dbReference>
<dbReference type="EMBL" id="BOQL01000069">
    <property type="protein sequence ID" value="GIM77824.1"/>
    <property type="molecule type" value="Genomic_DNA"/>
</dbReference>
<reference evidence="1" key="1">
    <citation type="submission" date="2021-03" db="EMBL/GenBank/DDBJ databases">
        <title>Whole genome shotgun sequence of Actinoplanes auranticolor NBRC 12245.</title>
        <authorList>
            <person name="Komaki H."/>
            <person name="Tamura T."/>
        </authorList>
    </citation>
    <scope>NUCLEOTIDE SEQUENCE</scope>
    <source>
        <strain evidence="1">NBRC 12245</strain>
    </source>
</reference>
<dbReference type="AlphaFoldDB" id="A0A919SUG0"/>
<name>A0A919SUG0_9ACTN</name>
<protein>
    <submittedName>
        <fullName evidence="1">Uncharacterized protein</fullName>
    </submittedName>
</protein>